<keyword evidence="2" id="KW-1185">Reference proteome</keyword>
<dbReference type="RefSeq" id="WP_153584064.1">
    <property type="nucleotide sequence ID" value="NZ_WJBU01000005.1"/>
</dbReference>
<name>A0A844B5V9_9BURK</name>
<evidence type="ECO:0000313" key="1">
    <source>
        <dbReference type="EMBL" id="MRD46716.1"/>
    </source>
</evidence>
<dbReference type="AlphaFoldDB" id="A0A844B5V9"/>
<dbReference type="Proteomes" id="UP000487350">
    <property type="component" value="Unassembled WGS sequence"/>
</dbReference>
<reference evidence="1 2" key="1">
    <citation type="submission" date="2019-11" db="EMBL/GenBank/DDBJ databases">
        <title>Caenimonas koreensis gen. nov., sp. nov., isolated from activated sludge.</title>
        <authorList>
            <person name="Seung H.R."/>
        </authorList>
    </citation>
    <scope>NUCLEOTIDE SEQUENCE [LARGE SCALE GENOMIC DNA]</scope>
    <source>
        <strain evidence="1 2">EMB320</strain>
    </source>
</reference>
<dbReference type="EMBL" id="WJBU01000005">
    <property type="protein sequence ID" value="MRD46716.1"/>
    <property type="molecule type" value="Genomic_DNA"/>
</dbReference>
<accession>A0A844B5V9</accession>
<comment type="caution">
    <text evidence="1">The sequence shown here is derived from an EMBL/GenBank/DDBJ whole genome shotgun (WGS) entry which is preliminary data.</text>
</comment>
<sequence length="62" mass="6577">MELLLHNICGVTPSDAYIDSYADLINYGSTTEGALGVLAMEHPMNLANIDLVGLAAHGIDYV</sequence>
<evidence type="ECO:0000313" key="2">
    <source>
        <dbReference type="Proteomes" id="UP000487350"/>
    </source>
</evidence>
<organism evidence="1 2">
    <name type="scientific">Caenimonas koreensis DSM 17982</name>
    <dbReference type="NCBI Taxonomy" id="1121255"/>
    <lineage>
        <taxon>Bacteria</taxon>
        <taxon>Pseudomonadati</taxon>
        <taxon>Pseudomonadota</taxon>
        <taxon>Betaproteobacteria</taxon>
        <taxon>Burkholderiales</taxon>
        <taxon>Comamonadaceae</taxon>
        <taxon>Caenimonas</taxon>
    </lineage>
</organism>
<gene>
    <name evidence="1" type="ORF">GHT07_05480</name>
</gene>
<protein>
    <submittedName>
        <fullName evidence="1">Uncharacterized protein</fullName>
    </submittedName>
</protein>
<proteinExistence type="predicted"/>